<dbReference type="OrthoDB" id="9799367at2"/>
<reference evidence="1" key="1">
    <citation type="journal article" date="2014" name="Int. J. Syst. Evol. Microbiol.">
        <title>Complete genome sequence of Corynebacterium casei LMG S-19264T (=DSM 44701T), isolated from a smear-ripened cheese.</title>
        <authorList>
            <consortium name="US DOE Joint Genome Institute (JGI-PGF)"/>
            <person name="Walter F."/>
            <person name="Albersmeier A."/>
            <person name="Kalinowski J."/>
            <person name="Ruckert C."/>
        </authorList>
    </citation>
    <scope>NUCLEOTIDE SEQUENCE</scope>
    <source>
        <strain evidence="1">CGMCC 1.15425</strain>
    </source>
</reference>
<dbReference type="Proteomes" id="UP000627715">
    <property type="component" value="Unassembled WGS sequence"/>
</dbReference>
<evidence type="ECO:0008006" key="3">
    <source>
        <dbReference type="Google" id="ProtNLM"/>
    </source>
</evidence>
<dbReference type="InterPro" id="IPR029045">
    <property type="entry name" value="ClpP/crotonase-like_dom_sf"/>
</dbReference>
<proteinExistence type="predicted"/>
<dbReference type="Gene3D" id="3.90.226.10">
    <property type="entry name" value="2-enoyl-CoA Hydratase, Chain A, domain 1"/>
    <property type="match status" value="1"/>
</dbReference>
<dbReference type="AlphaFoldDB" id="A0A916QN14"/>
<dbReference type="EMBL" id="BMIY01000011">
    <property type="protein sequence ID" value="GFZ80941.1"/>
    <property type="molecule type" value="Genomic_DNA"/>
</dbReference>
<dbReference type="RefSeq" id="WP_082866429.1">
    <property type="nucleotide sequence ID" value="NZ_BMIY01000011.1"/>
</dbReference>
<organism evidence="1 2">
    <name type="scientific">Pseudohongiella nitratireducens</name>
    <dbReference type="NCBI Taxonomy" id="1768907"/>
    <lineage>
        <taxon>Bacteria</taxon>
        <taxon>Pseudomonadati</taxon>
        <taxon>Pseudomonadota</taxon>
        <taxon>Gammaproteobacteria</taxon>
        <taxon>Pseudomonadales</taxon>
        <taxon>Pseudohongiellaceae</taxon>
        <taxon>Pseudohongiella</taxon>
    </lineage>
</organism>
<accession>A0A916QN14</accession>
<keyword evidence="2" id="KW-1185">Reference proteome</keyword>
<protein>
    <recommendedName>
        <fullName evidence="3">Tail specific protease domain-containing protein</fullName>
    </recommendedName>
</protein>
<evidence type="ECO:0000313" key="2">
    <source>
        <dbReference type="Proteomes" id="UP000627715"/>
    </source>
</evidence>
<name>A0A916QN14_9GAMM</name>
<sequence>MSRQRRIKAILIKCLIAYGIFTFLLGIAFVSAGGMQLFSSSITPPVPESPTLASDLEYLRDVVLLNEKDITPEQRGAFNEVLDNAPEPESVTDVTLTAMRALAVFDNAHTTVLETWMHHLPVRFHWTSNGLIIVKARSAYADLLGQKVILMGGKPPNTLLNAMTEFVGGGTDSWRRYRSESLFSVPAALAQMGAMVNNASVELALESPDGQRSTATLQADEDPMPGDPFWDFRHAFPGNDSFGTAGWETLLSDDQPLPLYLQQSDRLHVVGSLPDFNAVYLRMNASFADSDETLDQLEQRVLNLIDDSAADNIIVDFRFNRGGDYTQVLPIVRATAEAVPEQGELYLLVGANTFSAGIIAASQYQRYLPDNLTIVGSEIGDQLRFRAEGFYPTLPASGIQLYLTKAWTDLANGCGWFDDCWPVNKLLLRQVDSLTPDIYVENTWASYRAAHDRVLEMVLQHQHMMTDRPVTADLPD</sequence>
<evidence type="ECO:0000313" key="1">
    <source>
        <dbReference type="EMBL" id="GFZ80941.1"/>
    </source>
</evidence>
<comment type="caution">
    <text evidence="1">The sequence shown here is derived from an EMBL/GenBank/DDBJ whole genome shotgun (WGS) entry which is preliminary data.</text>
</comment>
<reference evidence="1" key="2">
    <citation type="submission" date="2020-09" db="EMBL/GenBank/DDBJ databases">
        <authorList>
            <person name="Sun Q."/>
            <person name="Zhou Y."/>
        </authorList>
    </citation>
    <scope>NUCLEOTIDE SEQUENCE</scope>
    <source>
        <strain evidence="1">CGMCC 1.15425</strain>
    </source>
</reference>
<dbReference type="SUPFAM" id="SSF52096">
    <property type="entry name" value="ClpP/crotonase"/>
    <property type="match status" value="1"/>
</dbReference>
<gene>
    <name evidence="1" type="ORF">GCM10011403_25010</name>
</gene>